<proteinExistence type="predicted"/>
<reference evidence="3 4" key="1">
    <citation type="submission" date="2024-02" db="EMBL/GenBank/DDBJ databases">
        <title>Complete genome sequence of Pelagibacterium nitratireducens ZH15.</title>
        <authorList>
            <person name="Zhao L.H."/>
        </authorList>
    </citation>
    <scope>NUCLEOTIDE SEQUENCE [LARGE SCALE GENOMIC DNA]</scope>
    <source>
        <strain evidence="3 4">ZH15</strain>
    </source>
</reference>
<keyword evidence="4" id="KW-1185">Reference proteome</keyword>
<keyword evidence="2" id="KW-0472">Membrane</keyword>
<sequence length="54" mass="5889">MEAFPWLFAVLGGAVILALVIAYGAIRSSKATTRQKDAAERGAHDIYHKDESKN</sequence>
<evidence type="ECO:0000313" key="3">
    <source>
        <dbReference type="EMBL" id="WWT32024.1"/>
    </source>
</evidence>
<feature type="region of interest" description="Disordered" evidence="1">
    <location>
        <begin position="34"/>
        <end position="54"/>
    </location>
</feature>
<evidence type="ECO:0000313" key="4">
    <source>
        <dbReference type="Proteomes" id="UP001369958"/>
    </source>
</evidence>
<name>A0ABZ2HY35_9HYPH</name>
<accession>A0ABZ2HY35</accession>
<feature type="transmembrane region" description="Helical" evidence="2">
    <location>
        <begin position="6"/>
        <end position="26"/>
    </location>
</feature>
<gene>
    <name evidence="3" type="ORF">V6617_13530</name>
</gene>
<evidence type="ECO:0000256" key="2">
    <source>
        <dbReference type="SAM" id="Phobius"/>
    </source>
</evidence>
<dbReference type="Proteomes" id="UP001369958">
    <property type="component" value="Chromosome"/>
</dbReference>
<keyword evidence="2" id="KW-0812">Transmembrane</keyword>
<dbReference type="RefSeq" id="WP_338607489.1">
    <property type="nucleotide sequence ID" value="NZ_CP146275.1"/>
</dbReference>
<evidence type="ECO:0000256" key="1">
    <source>
        <dbReference type="SAM" id="MobiDB-lite"/>
    </source>
</evidence>
<dbReference type="EMBL" id="CP146275">
    <property type="protein sequence ID" value="WWT32024.1"/>
    <property type="molecule type" value="Genomic_DNA"/>
</dbReference>
<organism evidence="3 4">
    <name type="scientific">Pelagibacterium nitratireducens</name>
    <dbReference type="NCBI Taxonomy" id="1046114"/>
    <lineage>
        <taxon>Bacteria</taxon>
        <taxon>Pseudomonadati</taxon>
        <taxon>Pseudomonadota</taxon>
        <taxon>Alphaproteobacteria</taxon>
        <taxon>Hyphomicrobiales</taxon>
        <taxon>Devosiaceae</taxon>
        <taxon>Pelagibacterium</taxon>
    </lineage>
</organism>
<keyword evidence="2" id="KW-1133">Transmembrane helix</keyword>
<protein>
    <submittedName>
        <fullName evidence="3">Uncharacterized protein</fullName>
    </submittedName>
</protein>